<name>F9U975_9GAMM</name>
<dbReference type="Proteomes" id="UP000005459">
    <property type="component" value="Unassembled WGS sequence"/>
</dbReference>
<feature type="domain" description="Reverse transcriptase" evidence="2">
    <location>
        <begin position="1"/>
        <end position="135"/>
    </location>
</feature>
<evidence type="ECO:0000256" key="1">
    <source>
        <dbReference type="ARBA" id="ARBA00034120"/>
    </source>
</evidence>
<dbReference type="STRING" id="768671.ThimaDRAFT_1477"/>
<dbReference type="SUPFAM" id="SSF56672">
    <property type="entry name" value="DNA/RNA polymerases"/>
    <property type="match status" value="1"/>
</dbReference>
<evidence type="ECO:0000259" key="2">
    <source>
        <dbReference type="PROSITE" id="PS50878"/>
    </source>
</evidence>
<dbReference type="eggNOG" id="COG3344">
    <property type="taxonomic scope" value="Bacteria"/>
</dbReference>
<comment type="similarity">
    <text evidence="1">Belongs to the bacterial reverse transcriptase family.</text>
</comment>
<dbReference type="Pfam" id="PF00078">
    <property type="entry name" value="RVT_1"/>
    <property type="match status" value="1"/>
</dbReference>
<dbReference type="CDD" id="cd01651">
    <property type="entry name" value="RT_G2_intron"/>
    <property type="match status" value="1"/>
</dbReference>
<keyword evidence="3" id="KW-0695">RNA-directed DNA polymerase</keyword>
<accession>F9U975</accession>
<dbReference type="GO" id="GO:0003964">
    <property type="term" value="F:RNA-directed DNA polymerase activity"/>
    <property type="evidence" value="ECO:0007669"/>
    <property type="project" value="UniProtKB-KW"/>
</dbReference>
<dbReference type="Pfam" id="PF08388">
    <property type="entry name" value="GIIM"/>
    <property type="match status" value="1"/>
</dbReference>
<organism evidence="3 4">
    <name type="scientific">Thiocapsa marina 5811</name>
    <dbReference type="NCBI Taxonomy" id="768671"/>
    <lineage>
        <taxon>Bacteria</taxon>
        <taxon>Pseudomonadati</taxon>
        <taxon>Pseudomonadota</taxon>
        <taxon>Gammaproteobacteria</taxon>
        <taxon>Chromatiales</taxon>
        <taxon>Chromatiaceae</taxon>
        <taxon>Thiocapsa</taxon>
    </lineage>
</organism>
<dbReference type="OrthoDB" id="9793236at2"/>
<protein>
    <submittedName>
        <fullName evidence="3">RNA-directed DNA polymerase (Reverse transcriptase)</fullName>
    </submittedName>
</protein>
<keyword evidence="3" id="KW-0808">Transferase</keyword>
<gene>
    <name evidence="3" type="ORF">ThimaDRAFT_1477</name>
</gene>
<sequence>MESFDHVNQDRLVHQLREQIGDPRVLSLIGRYLRAGLLRHGEVEVRLEGTPQGGPLSPLLANLYLTPLDRELERRGLAFCRYADDITVFVGSARSAERVLNSLVAWIEEHLKLPVNREKSGWGRPWERQMLGFRLLEDGRIGIAPKSITRYKDAVRRLWDARQSLTSKELVQQWQRYVRGWWNYFRLADAPKALTRLDGWVRRHMRKCFWLRWHNRPGRHNALKRLGIVGRALKLASSRKGAWRIARSPTLQHALCNRILRRYGLWVPSDLAAD</sequence>
<dbReference type="PANTHER" id="PTHR34047:SF8">
    <property type="entry name" value="PROTEIN YKFC"/>
    <property type="match status" value="1"/>
</dbReference>
<dbReference type="EMBL" id="AFWV01000004">
    <property type="protein sequence ID" value="EGV19333.1"/>
    <property type="molecule type" value="Genomic_DNA"/>
</dbReference>
<proteinExistence type="inferred from homology"/>
<dbReference type="InterPro" id="IPR051083">
    <property type="entry name" value="GrpII_Intron_Splice-Mob/Def"/>
</dbReference>
<dbReference type="PANTHER" id="PTHR34047">
    <property type="entry name" value="NUCLEAR INTRON MATURASE 1, MITOCHONDRIAL-RELATED"/>
    <property type="match status" value="1"/>
</dbReference>
<dbReference type="AlphaFoldDB" id="F9U975"/>
<dbReference type="PROSITE" id="PS50878">
    <property type="entry name" value="RT_POL"/>
    <property type="match status" value="1"/>
</dbReference>
<dbReference type="InterPro" id="IPR043502">
    <property type="entry name" value="DNA/RNA_pol_sf"/>
</dbReference>
<keyword evidence="3" id="KW-0548">Nucleotidyltransferase</keyword>
<reference evidence="3 4" key="1">
    <citation type="submission" date="2011-06" db="EMBL/GenBank/DDBJ databases">
        <title>The draft genome of Thiocapsa marina 5811.</title>
        <authorList>
            <consortium name="US DOE Joint Genome Institute (JGI-PGF)"/>
            <person name="Lucas S."/>
            <person name="Han J."/>
            <person name="Cheng J.-F."/>
            <person name="Goodwin L."/>
            <person name="Pitluck S."/>
            <person name="Peters L."/>
            <person name="Land M.L."/>
            <person name="Hauser L."/>
            <person name="Vogl K."/>
            <person name="Liu Z."/>
            <person name="Imhoff J."/>
            <person name="Thiel V."/>
            <person name="Frigaard N.-U."/>
            <person name="Bryant D."/>
            <person name="Woyke T.J."/>
        </authorList>
    </citation>
    <scope>NUCLEOTIDE SEQUENCE [LARGE SCALE GENOMIC DNA]</scope>
    <source>
        <strain evidence="3 4">5811</strain>
    </source>
</reference>
<dbReference type="InterPro" id="IPR013597">
    <property type="entry name" value="Mat_intron_G2"/>
</dbReference>
<keyword evidence="4" id="KW-1185">Reference proteome</keyword>
<dbReference type="RefSeq" id="WP_007192354.1">
    <property type="nucleotide sequence ID" value="NZ_AFWV01000004.1"/>
</dbReference>
<dbReference type="InterPro" id="IPR000477">
    <property type="entry name" value="RT_dom"/>
</dbReference>
<dbReference type="PATRIC" id="fig|768671.3.peg.1583"/>
<evidence type="ECO:0000313" key="3">
    <source>
        <dbReference type="EMBL" id="EGV19333.1"/>
    </source>
</evidence>
<evidence type="ECO:0000313" key="4">
    <source>
        <dbReference type="Proteomes" id="UP000005459"/>
    </source>
</evidence>